<protein>
    <submittedName>
        <fullName evidence="8">Prolipoprotein diacylglyceryl transferase</fullName>
        <ecNumber evidence="8">2.4.99.-</ecNumber>
    </submittedName>
</protein>
<dbReference type="GO" id="GO:0008961">
    <property type="term" value="F:phosphatidylglycerol-prolipoprotein diacylglyceryl transferase activity"/>
    <property type="evidence" value="ECO:0007669"/>
    <property type="project" value="InterPro"/>
</dbReference>
<dbReference type="EMBL" id="VSSQ01015978">
    <property type="protein sequence ID" value="MPM56880.1"/>
    <property type="molecule type" value="Genomic_DNA"/>
</dbReference>
<feature type="transmembrane region" description="Helical" evidence="7">
    <location>
        <begin position="269"/>
        <end position="286"/>
    </location>
</feature>
<evidence type="ECO:0000256" key="5">
    <source>
        <dbReference type="ARBA" id="ARBA00023136"/>
    </source>
</evidence>
<feature type="transmembrane region" description="Helical" evidence="7">
    <location>
        <begin position="134"/>
        <end position="152"/>
    </location>
</feature>
<keyword evidence="3 7" id="KW-0812">Transmembrane</keyword>
<evidence type="ECO:0000256" key="3">
    <source>
        <dbReference type="ARBA" id="ARBA00022692"/>
    </source>
</evidence>
<comment type="caution">
    <text evidence="8">The sequence shown here is derived from an EMBL/GenBank/DDBJ whole genome shotgun (WGS) entry which is preliminary data.</text>
</comment>
<evidence type="ECO:0000256" key="6">
    <source>
        <dbReference type="SAM" id="MobiDB-lite"/>
    </source>
</evidence>
<feature type="transmembrane region" description="Helical" evidence="7">
    <location>
        <begin position="230"/>
        <end position="249"/>
    </location>
</feature>
<keyword evidence="8" id="KW-0449">Lipoprotein</keyword>
<keyword evidence="2 8" id="KW-0808">Transferase</keyword>
<feature type="transmembrane region" description="Helical" evidence="7">
    <location>
        <begin position="71"/>
        <end position="90"/>
    </location>
</feature>
<dbReference type="HAMAP" id="MF_01147">
    <property type="entry name" value="Lgt"/>
    <property type="match status" value="1"/>
</dbReference>
<feature type="region of interest" description="Disordered" evidence="6">
    <location>
        <begin position="346"/>
        <end position="371"/>
    </location>
</feature>
<keyword evidence="1" id="KW-1003">Cell membrane</keyword>
<sequence length="371" mass="41714">MSDYTVVYFTGITKGFSVPSVFADFTIPFIGSHVTIKFYGLIIAFGFLLAVLFGGRMAYKWKMSIDKMLDVLIYGTLGGIIGARLYFVIFQWDYYSQNPSEIFKIWEGGLAIYGGLIGGMIAAFITCKFNKLNFYNLLDIASMSFLIGQGIGRWGNFTNQEAFGTNTKMPWGMTSEKVSNYIIENQSLFAEKGIKMDPSVPVHPTFLYESLWCIAGFFILYLICKKFRKFSGQIILCYGIWYGIGRTIIEGFRTDSLYFAHTTLRVSQILSLILVIACSAALIHLLKKYDRNPKPIEGVDYFPAEKGRAIEEAIFSKETIDSESSVSGTDTHVVKEHTVVFDEKLADKDKNITETPSVESTQEANTHGENH</sequence>
<dbReference type="Pfam" id="PF01790">
    <property type="entry name" value="LGT"/>
    <property type="match status" value="1"/>
</dbReference>
<evidence type="ECO:0000313" key="8">
    <source>
        <dbReference type="EMBL" id="MPM56880.1"/>
    </source>
</evidence>
<dbReference type="GO" id="GO:0005886">
    <property type="term" value="C:plasma membrane"/>
    <property type="evidence" value="ECO:0007669"/>
    <property type="project" value="InterPro"/>
</dbReference>
<evidence type="ECO:0000256" key="1">
    <source>
        <dbReference type="ARBA" id="ARBA00022475"/>
    </source>
</evidence>
<proteinExistence type="inferred from homology"/>
<accession>A0A645AUS3</accession>
<dbReference type="PANTHER" id="PTHR30589">
    <property type="entry name" value="PROLIPOPROTEIN DIACYLGLYCERYL TRANSFERASE"/>
    <property type="match status" value="1"/>
</dbReference>
<name>A0A645AUS3_9ZZZZ</name>
<gene>
    <name evidence="8" type="primary">lgt_35</name>
    <name evidence="8" type="ORF">SDC9_103696</name>
</gene>
<keyword evidence="8" id="KW-0328">Glycosyltransferase</keyword>
<feature type="compositionally biased region" description="Polar residues" evidence="6">
    <location>
        <begin position="353"/>
        <end position="365"/>
    </location>
</feature>
<evidence type="ECO:0000256" key="7">
    <source>
        <dbReference type="SAM" id="Phobius"/>
    </source>
</evidence>
<feature type="transmembrane region" description="Helical" evidence="7">
    <location>
        <begin position="38"/>
        <end position="59"/>
    </location>
</feature>
<keyword evidence="4 7" id="KW-1133">Transmembrane helix</keyword>
<reference evidence="8" key="1">
    <citation type="submission" date="2019-08" db="EMBL/GenBank/DDBJ databases">
        <authorList>
            <person name="Kucharzyk K."/>
            <person name="Murdoch R.W."/>
            <person name="Higgins S."/>
            <person name="Loffler F."/>
        </authorList>
    </citation>
    <scope>NUCLEOTIDE SEQUENCE</scope>
</reference>
<evidence type="ECO:0000256" key="2">
    <source>
        <dbReference type="ARBA" id="ARBA00022679"/>
    </source>
</evidence>
<organism evidence="8">
    <name type="scientific">bioreactor metagenome</name>
    <dbReference type="NCBI Taxonomy" id="1076179"/>
    <lineage>
        <taxon>unclassified sequences</taxon>
        <taxon>metagenomes</taxon>
        <taxon>ecological metagenomes</taxon>
    </lineage>
</organism>
<feature type="transmembrane region" description="Helical" evidence="7">
    <location>
        <begin position="110"/>
        <end position="127"/>
    </location>
</feature>
<dbReference type="EC" id="2.4.99.-" evidence="8"/>
<feature type="transmembrane region" description="Helical" evidence="7">
    <location>
        <begin position="206"/>
        <end position="223"/>
    </location>
</feature>
<dbReference type="NCBIfam" id="TIGR00544">
    <property type="entry name" value="lgt"/>
    <property type="match status" value="1"/>
</dbReference>
<dbReference type="GO" id="GO:0042158">
    <property type="term" value="P:lipoprotein biosynthetic process"/>
    <property type="evidence" value="ECO:0007669"/>
    <property type="project" value="InterPro"/>
</dbReference>
<keyword evidence="5 7" id="KW-0472">Membrane</keyword>
<dbReference type="AlphaFoldDB" id="A0A645AUS3"/>
<evidence type="ECO:0000256" key="4">
    <source>
        <dbReference type="ARBA" id="ARBA00022989"/>
    </source>
</evidence>
<dbReference type="PANTHER" id="PTHR30589:SF0">
    <property type="entry name" value="PHOSPHATIDYLGLYCEROL--PROLIPOPROTEIN DIACYLGLYCERYL TRANSFERASE"/>
    <property type="match status" value="1"/>
</dbReference>
<dbReference type="InterPro" id="IPR001640">
    <property type="entry name" value="Lgt"/>
</dbReference>